<dbReference type="PIRSF" id="PIRSF006324">
    <property type="entry name" value="LeuE"/>
    <property type="match status" value="1"/>
</dbReference>
<accession>A0AAJ0ZH21</accession>
<gene>
    <name evidence="8" type="ORF">I8747_04540</name>
</gene>
<evidence type="ECO:0000256" key="5">
    <source>
        <dbReference type="ARBA" id="ARBA00022989"/>
    </source>
</evidence>
<keyword evidence="5 7" id="KW-1133">Transmembrane helix</keyword>
<feature type="transmembrane region" description="Helical" evidence="7">
    <location>
        <begin position="40"/>
        <end position="64"/>
    </location>
</feature>
<keyword evidence="6 7" id="KW-0472">Membrane</keyword>
<dbReference type="Pfam" id="PF01810">
    <property type="entry name" value="LysE"/>
    <property type="match status" value="1"/>
</dbReference>
<dbReference type="PANTHER" id="PTHR30086:SF14">
    <property type="entry name" value="HOMOSERINE_HOMOSERINE LACTONE EFFLUX PROTEIN"/>
    <property type="match status" value="1"/>
</dbReference>
<evidence type="ECO:0000256" key="1">
    <source>
        <dbReference type="ARBA" id="ARBA00004651"/>
    </source>
</evidence>
<feature type="transmembrane region" description="Helical" evidence="7">
    <location>
        <begin position="6"/>
        <end position="28"/>
    </location>
</feature>
<protein>
    <submittedName>
        <fullName evidence="8">LysE family translocator</fullName>
    </submittedName>
</protein>
<keyword evidence="4 7" id="KW-0812">Transmembrane</keyword>
<evidence type="ECO:0000313" key="9">
    <source>
        <dbReference type="Proteomes" id="UP000787568"/>
    </source>
</evidence>
<dbReference type="GO" id="GO:0005886">
    <property type="term" value="C:plasma membrane"/>
    <property type="evidence" value="ECO:0007669"/>
    <property type="project" value="UniProtKB-SubCell"/>
</dbReference>
<feature type="transmembrane region" description="Helical" evidence="7">
    <location>
        <begin position="70"/>
        <end position="88"/>
    </location>
</feature>
<organism evidence="8 9">
    <name type="scientific">Pseudomonas chlororaphis subsp. aurantiaca</name>
    <dbReference type="NCBI Taxonomy" id="86192"/>
    <lineage>
        <taxon>Bacteria</taxon>
        <taxon>Pseudomonadati</taxon>
        <taxon>Pseudomonadota</taxon>
        <taxon>Gammaproteobacteria</taxon>
        <taxon>Pseudomonadales</taxon>
        <taxon>Pseudomonadaceae</taxon>
        <taxon>Pseudomonas</taxon>
    </lineage>
</organism>
<proteinExistence type="inferred from homology"/>
<evidence type="ECO:0000256" key="2">
    <source>
        <dbReference type="ARBA" id="ARBA00007928"/>
    </source>
</evidence>
<comment type="caution">
    <text evidence="8">The sequence shown here is derived from an EMBL/GenBank/DDBJ whole genome shotgun (WGS) entry which is preliminary data.</text>
</comment>
<evidence type="ECO:0000256" key="6">
    <source>
        <dbReference type="ARBA" id="ARBA00023136"/>
    </source>
</evidence>
<evidence type="ECO:0000256" key="3">
    <source>
        <dbReference type="ARBA" id="ARBA00022475"/>
    </source>
</evidence>
<feature type="transmembrane region" description="Helical" evidence="7">
    <location>
        <begin position="152"/>
        <end position="173"/>
    </location>
</feature>
<dbReference type="AlphaFoldDB" id="A0AAJ0ZH21"/>
<sequence length="213" mass="22676">MDPHSILAFTLVAAIAIASPGPATLMAINNSLAHGQRSAVWSSLGNASGLFCLSAAAMLGLGALLASSELLFNAVKIIGAGYLFYLGIRQLFKKSPMLAEGIQDDVKKSRPTRVKLYKSAFLTAVTNPKATMFFTALFPQFIDQGAQLLPQFLILTSIFMGLSVASLSLYAALASRAKGVLTRPELSRWVSRVVGSTFICFGAAILTMRRQAA</sequence>
<dbReference type="EMBL" id="JAEEFW010000001">
    <property type="protein sequence ID" value="MBU4632079.1"/>
    <property type="molecule type" value="Genomic_DNA"/>
</dbReference>
<dbReference type="RefSeq" id="WP_216310070.1">
    <property type="nucleotide sequence ID" value="NZ_JAEEFW010000001.1"/>
</dbReference>
<feature type="transmembrane region" description="Helical" evidence="7">
    <location>
        <begin position="189"/>
        <end position="208"/>
    </location>
</feature>
<comment type="similarity">
    <text evidence="2">Belongs to the Rht family.</text>
</comment>
<dbReference type="GO" id="GO:0042970">
    <property type="term" value="F:homoserine transmembrane transporter activity"/>
    <property type="evidence" value="ECO:0007669"/>
    <property type="project" value="TreeGrafter"/>
</dbReference>
<dbReference type="InterPro" id="IPR001123">
    <property type="entry name" value="LeuE-type"/>
</dbReference>
<evidence type="ECO:0000256" key="4">
    <source>
        <dbReference type="ARBA" id="ARBA00022692"/>
    </source>
</evidence>
<name>A0AAJ0ZH21_9PSED</name>
<dbReference type="PANTHER" id="PTHR30086">
    <property type="entry name" value="ARGININE EXPORTER PROTEIN ARGO"/>
    <property type="match status" value="1"/>
</dbReference>
<comment type="subcellular location">
    <subcellularLocation>
        <location evidence="1">Cell membrane</location>
        <topology evidence="1">Multi-pass membrane protein</topology>
    </subcellularLocation>
</comment>
<evidence type="ECO:0000313" key="8">
    <source>
        <dbReference type="EMBL" id="MBU4632079.1"/>
    </source>
</evidence>
<keyword evidence="3" id="KW-1003">Cell membrane</keyword>
<evidence type="ECO:0000256" key="7">
    <source>
        <dbReference type="SAM" id="Phobius"/>
    </source>
</evidence>
<dbReference type="Proteomes" id="UP000787568">
    <property type="component" value="Unassembled WGS sequence"/>
</dbReference>
<reference evidence="8" key="1">
    <citation type="submission" date="2020-12" db="EMBL/GenBank/DDBJ databases">
        <title>Generalized mutagenesis with transposon Tn5. A laboratory procedure for the identification of genes responsible for a bacterial phenotype and its regulation, illustrated with phenazine production in Pseudomonas chlororaphis.</title>
        <authorList>
            <person name="Muzio F."/>
            <person name="Sobrero P."/>
            <person name="Agaras B."/>
            <person name="Valverde C."/>
        </authorList>
    </citation>
    <scope>NUCLEOTIDE SEQUENCE</scope>
    <source>
        <strain evidence="8">SMMP3</strain>
    </source>
</reference>